<dbReference type="GO" id="GO:0045944">
    <property type="term" value="P:positive regulation of transcription by RNA polymerase II"/>
    <property type="evidence" value="ECO:0007669"/>
    <property type="project" value="TreeGrafter"/>
</dbReference>
<dbReference type="PROSITE" id="PS00463">
    <property type="entry name" value="ZN2_CY6_FUNGAL_1"/>
    <property type="match status" value="1"/>
</dbReference>
<evidence type="ECO:0000313" key="5">
    <source>
        <dbReference type="Proteomes" id="UP000663843"/>
    </source>
</evidence>
<evidence type="ECO:0000256" key="1">
    <source>
        <dbReference type="ARBA" id="ARBA00004123"/>
    </source>
</evidence>
<dbReference type="GO" id="GO:0000981">
    <property type="term" value="F:DNA-binding transcription factor activity, RNA polymerase II-specific"/>
    <property type="evidence" value="ECO:0007669"/>
    <property type="project" value="InterPro"/>
</dbReference>
<dbReference type="PROSITE" id="PS50048">
    <property type="entry name" value="ZN2_CY6_FUNGAL_2"/>
    <property type="match status" value="1"/>
</dbReference>
<dbReference type="GO" id="GO:0000976">
    <property type="term" value="F:transcription cis-regulatory region binding"/>
    <property type="evidence" value="ECO:0007669"/>
    <property type="project" value="TreeGrafter"/>
</dbReference>
<feature type="domain" description="Zn(2)-C6 fungal-type" evidence="3">
    <location>
        <begin position="18"/>
        <end position="48"/>
    </location>
</feature>
<comment type="caution">
    <text evidence="4">The sequence shown here is derived from an EMBL/GenBank/DDBJ whole genome shotgun (WGS) entry which is preliminary data.</text>
</comment>
<dbReference type="Gene3D" id="4.10.240.10">
    <property type="entry name" value="Zn(2)-C6 fungal-type DNA-binding domain"/>
    <property type="match status" value="1"/>
</dbReference>
<evidence type="ECO:0000256" key="2">
    <source>
        <dbReference type="ARBA" id="ARBA00023242"/>
    </source>
</evidence>
<gene>
    <name evidence="4" type="ORF">RDB_LOCUS94212</name>
</gene>
<dbReference type="EMBL" id="CAJMWT010002948">
    <property type="protein sequence ID" value="CAE6458994.1"/>
    <property type="molecule type" value="Genomic_DNA"/>
</dbReference>
<protein>
    <recommendedName>
        <fullName evidence="3">Zn(2)-C6 fungal-type domain-containing protein</fullName>
    </recommendedName>
</protein>
<sequence>MSEISSNKSTGFQRSKRGCLTCRRKRKKCDENMPVCSRCEKSDSECIWPQRPGHLIAPVPGTPRGEHQEILGFSAPLVNIGIGRTTGSDFLYNDSLAQSISLFPGTLPPGVGGGLGELTGDLDSGSIPSPGSESDRTGFLPSVTTPINSIPPATRSSLVAHSKQLSLKNWEYAQDYGPHIIWPPKDPEDYHDFDPEGAMPTLHKSIDILTRTAAIHPVFQEIFHFWSTFLSRVFYDYAIVPESIAAWMLQRFKVSDSAKYGMLATAILFRANYERSPLTDSLRTHASELYSLASRQVSLELKNKELPPQVKLVGLIEITNYEYYSSTLSRYYPHVLDSASIVRQIIGSDTLDLLSLSGKQTFDIRCFAWCDILHSMATSRPTTLKYEFNLERARESRSEDGYANPDRGVEWIYGCPDVLTLIMAQITALKHSPGSKDEKARHGAILEELILGWEFRPTKAKGSVMRVARVGVQEVWRHIATLYLHQAIFRSHPTHATVKNSVRNILGIASTLKPGVNPDCFLSVPYFIAGSFAISQKDRYTLKTRLLSCGNEPFLRNLAFSLEDIWAESDATGRFASWSDKEPPTIVF</sequence>
<dbReference type="InterPro" id="IPR001138">
    <property type="entry name" value="Zn2Cys6_DnaBD"/>
</dbReference>
<dbReference type="Pfam" id="PF00172">
    <property type="entry name" value="Zn_clus"/>
    <property type="match status" value="1"/>
</dbReference>
<name>A0A8H3BKU0_9AGAM</name>
<dbReference type="CDD" id="cd00067">
    <property type="entry name" value="GAL4"/>
    <property type="match status" value="1"/>
</dbReference>
<dbReference type="InterPro" id="IPR021858">
    <property type="entry name" value="Fun_TF"/>
</dbReference>
<evidence type="ECO:0000259" key="3">
    <source>
        <dbReference type="PROSITE" id="PS50048"/>
    </source>
</evidence>
<dbReference type="GO" id="GO:0008270">
    <property type="term" value="F:zinc ion binding"/>
    <property type="evidence" value="ECO:0007669"/>
    <property type="project" value="InterPro"/>
</dbReference>
<dbReference type="Pfam" id="PF11951">
    <property type="entry name" value="Fungal_trans_2"/>
    <property type="match status" value="1"/>
</dbReference>
<dbReference type="SMART" id="SM00066">
    <property type="entry name" value="GAL4"/>
    <property type="match status" value="1"/>
</dbReference>
<accession>A0A8H3BKU0</accession>
<dbReference type="Proteomes" id="UP000663843">
    <property type="component" value="Unassembled WGS sequence"/>
</dbReference>
<dbReference type="PANTHER" id="PTHR37534">
    <property type="entry name" value="TRANSCRIPTIONAL ACTIVATOR PROTEIN UGA3"/>
    <property type="match status" value="1"/>
</dbReference>
<reference evidence="4" key="1">
    <citation type="submission" date="2021-01" db="EMBL/GenBank/DDBJ databases">
        <authorList>
            <person name="Kaushik A."/>
        </authorList>
    </citation>
    <scope>NUCLEOTIDE SEQUENCE</scope>
    <source>
        <strain evidence="4">AG2-2IIIB</strain>
    </source>
</reference>
<keyword evidence="2" id="KW-0539">Nucleus</keyword>
<evidence type="ECO:0000313" key="4">
    <source>
        <dbReference type="EMBL" id="CAE6458994.1"/>
    </source>
</evidence>
<dbReference type="PANTHER" id="PTHR37534:SF7">
    <property type="entry name" value="TRANSCRIPTIONAL ACTIVATOR PROTEIN UGA3"/>
    <property type="match status" value="1"/>
</dbReference>
<dbReference type="GO" id="GO:0005634">
    <property type="term" value="C:nucleus"/>
    <property type="evidence" value="ECO:0007669"/>
    <property type="project" value="UniProtKB-SubCell"/>
</dbReference>
<dbReference type="SUPFAM" id="SSF57701">
    <property type="entry name" value="Zn2/Cys6 DNA-binding domain"/>
    <property type="match status" value="1"/>
</dbReference>
<proteinExistence type="predicted"/>
<dbReference type="InterPro" id="IPR036864">
    <property type="entry name" value="Zn2-C6_fun-type_DNA-bd_sf"/>
</dbReference>
<dbReference type="AlphaFoldDB" id="A0A8H3BKU0"/>
<organism evidence="4 5">
    <name type="scientific">Rhizoctonia solani</name>
    <dbReference type="NCBI Taxonomy" id="456999"/>
    <lineage>
        <taxon>Eukaryota</taxon>
        <taxon>Fungi</taxon>
        <taxon>Dikarya</taxon>
        <taxon>Basidiomycota</taxon>
        <taxon>Agaricomycotina</taxon>
        <taxon>Agaricomycetes</taxon>
        <taxon>Cantharellales</taxon>
        <taxon>Ceratobasidiaceae</taxon>
        <taxon>Rhizoctonia</taxon>
    </lineage>
</organism>
<comment type="subcellular location">
    <subcellularLocation>
        <location evidence="1">Nucleus</location>
    </subcellularLocation>
</comment>